<feature type="transmembrane region" description="Helical" evidence="1">
    <location>
        <begin position="117"/>
        <end position="136"/>
    </location>
</feature>
<evidence type="ECO:0000256" key="1">
    <source>
        <dbReference type="SAM" id="Phobius"/>
    </source>
</evidence>
<keyword evidence="1" id="KW-1133">Transmembrane helix</keyword>
<gene>
    <name evidence="2" type="ORF">SAMN03080610_02544</name>
</gene>
<dbReference type="STRING" id="1120955.SAMN03080610_02544"/>
<evidence type="ECO:0000313" key="2">
    <source>
        <dbReference type="EMBL" id="SCZ39810.1"/>
    </source>
</evidence>
<accession>A0A1G5NSS3</accession>
<keyword evidence="3" id="KW-1185">Reference proteome</keyword>
<proteinExistence type="predicted"/>
<keyword evidence="1" id="KW-0812">Transmembrane</keyword>
<name>A0A1G5NSS3_AFIMA</name>
<sequence>MPECHAGDKRPAGELELECPGCGAREHLQTASLDAATKLIVCGYCGETWKANNDLHRALLPAFPAAFPAFAVKPIAASPLPSAGTAKIWEEEPQPAPGRSRFVDDETPVQKSEWKGMALPVLSALSLAFLVLFVLARPAIVKAAPDLAGLYGLAGLQVSADPVAFEAVNVYRAEMAGQNALLVTGRLVSLDHRPQPLQPVSMEIYSASGEKLANRAMEAPAPEIAPRERLSFAYTLTDTPANAARIELRFADPFVQTAVAGS</sequence>
<dbReference type="EMBL" id="FMVW01000005">
    <property type="protein sequence ID" value="SCZ39810.1"/>
    <property type="molecule type" value="Genomic_DNA"/>
</dbReference>
<dbReference type="RefSeq" id="WP_092813582.1">
    <property type="nucleotide sequence ID" value="NZ_FMVW01000005.1"/>
</dbReference>
<dbReference type="OrthoDB" id="7159357at2"/>
<evidence type="ECO:0000313" key="3">
    <source>
        <dbReference type="Proteomes" id="UP000199347"/>
    </source>
</evidence>
<protein>
    <recommendedName>
        <fullName evidence="4">MJ0042 family finger-like domain-containing protein</fullName>
    </recommendedName>
</protein>
<evidence type="ECO:0008006" key="4">
    <source>
        <dbReference type="Google" id="ProtNLM"/>
    </source>
</evidence>
<keyword evidence="1" id="KW-0472">Membrane</keyword>
<dbReference type="AlphaFoldDB" id="A0A1G5NSS3"/>
<dbReference type="Proteomes" id="UP000199347">
    <property type="component" value="Unassembled WGS sequence"/>
</dbReference>
<organism evidence="2 3">
    <name type="scientific">Afifella marina DSM 2698</name>
    <dbReference type="NCBI Taxonomy" id="1120955"/>
    <lineage>
        <taxon>Bacteria</taxon>
        <taxon>Pseudomonadati</taxon>
        <taxon>Pseudomonadota</taxon>
        <taxon>Alphaproteobacteria</taxon>
        <taxon>Hyphomicrobiales</taxon>
        <taxon>Afifellaceae</taxon>
        <taxon>Afifella</taxon>
    </lineage>
</organism>
<reference evidence="2 3" key="1">
    <citation type="submission" date="2016-10" db="EMBL/GenBank/DDBJ databases">
        <authorList>
            <person name="de Groot N.N."/>
        </authorList>
    </citation>
    <scope>NUCLEOTIDE SEQUENCE [LARGE SCALE GENOMIC DNA]</scope>
    <source>
        <strain evidence="2 3">DSM 2698</strain>
    </source>
</reference>